<organism evidence="4 5">
    <name type="scientific">Populus alba x Populus x berolinensis</name>
    <dbReference type="NCBI Taxonomy" id="444605"/>
    <lineage>
        <taxon>Eukaryota</taxon>
        <taxon>Viridiplantae</taxon>
        <taxon>Streptophyta</taxon>
        <taxon>Embryophyta</taxon>
        <taxon>Tracheophyta</taxon>
        <taxon>Spermatophyta</taxon>
        <taxon>Magnoliopsida</taxon>
        <taxon>eudicotyledons</taxon>
        <taxon>Gunneridae</taxon>
        <taxon>Pentapetalae</taxon>
        <taxon>rosids</taxon>
        <taxon>fabids</taxon>
        <taxon>Malpighiales</taxon>
        <taxon>Salicaceae</taxon>
        <taxon>Saliceae</taxon>
        <taxon>Populus</taxon>
    </lineage>
</organism>
<keyword evidence="2 3" id="KW-0862">Zinc</keyword>
<evidence type="ECO:0000256" key="2">
    <source>
        <dbReference type="ARBA" id="ARBA00022833"/>
    </source>
</evidence>
<evidence type="ECO:0000256" key="1">
    <source>
        <dbReference type="ARBA" id="ARBA00022723"/>
    </source>
</evidence>
<evidence type="ECO:0000313" key="4">
    <source>
        <dbReference type="EMBL" id="KAJ7003184.1"/>
    </source>
</evidence>
<feature type="binding site" evidence="3">
    <location>
        <position position="144"/>
    </location>
    <ligand>
        <name>Zn(2+)</name>
        <dbReference type="ChEBI" id="CHEBI:29105"/>
    </ligand>
</feature>
<evidence type="ECO:0000313" key="5">
    <source>
        <dbReference type="Proteomes" id="UP001164929"/>
    </source>
</evidence>
<keyword evidence="5" id="KW-1185">Reference proteome</keyword>
<evidence type="ECO:0000256" key="3">
    <source>
        <dbReference type="PIRSR" id="PIRSR602124-2"/>
    </source>
</evidence>
<keyword evidence="1 3" id="KW-0479">Metal-binding</keyword>
<accession>A0AAD6R6A9</accession>
<dbReference type="EMBL" id="JAQIZT010000003">
    <property type="protein sequence ID" value="KAJ7003184.1"/>
    <property type="molecule type" value="Genomic_DNA"/>
</dbReference>
<dbReference type="GO" id="GO:0045277">
    <property type="term" value="C:respiratory chain complex IV"/>
    <property type="evidence" value="ECO:0007669"/>
    <property type="project" value="InterPro"/>
</dbReference>
<dbReference type="GO" id="GO:0006123">
    <property type="term" value="P:mitochondrial electron transport, cytochrome c to oxygen"/>
    <property type="evidence" value="ECO:0007669"/>
    <property type="project" value="InterPro"/>
</dbReference>
<name>A0AAD6R6A9_9ROSI</name>
<dbReference type="Gene3D" id="2.60.11.10">
    <property type="entry name" value="Cytochrome c oxidase, subunit Vb"/>
    <property type="match status" value="1"/>
</dbReference>
<dbReference type="InterPro" id="IPR036972">
    <property type="entry name" value="Cyt_c_oxidase_su5b_sf"/>
</dbReference>
<protein>
    <submittedName>
        <fullName evidence="4">Uncharacterized protein</fullName>
    </submittedName>
</protein>
<dbReference type="Proteomes" id="UP001164929">
    <property type="component" value="Chromosome 3"/>
</dbReference>
<dbReference type="AlphaFoldDB" id="A0AAD6R6A9"/>
<sequence>MWRRLASSHLKTLATASAAASTSASTSVRSTQFLLLNRSPSASVFIRYLSAGSVDGAVKKRVEDVMPIATGHEREELEAELEGKKLLDIDFPEGPFGTKVNNKNLMAYGSLVWFSSLKESGLVQFIEEEPSVIKSYYDKRIVGCPGGEGGGHLSFLFLLFLFELMIAPSLN</sequence>
<dbReference type="InterPro" id="IPR002124">
    <property type="entry name" value="Cyt_c_oxidase_su5b"/>
</dbReference>
<gene>
    <name evidence="4" type="ORF">NC653_008431</name>
</gene>
<dbReference type="GO" id="GO:0046872">
    <property type="term" value="F:metal ion binding"/>
    <property type="evidence" value="ECO:0007669"/>
    <property type="project" value="UniProtKB-KW"/>
</dbReference>
<dbReference type="SUPFAM" id="SSF57802">
    <property type="entry name" value="Rubredoxin-like"/>
    <property type="match status" value="1"/>
</dbReference>
<comment type="caution">
    <text evidence="4">The sequence shown here is derived from an EMBL/GenBank/DDBJ whole genome shotgun (WGS) entry which is preliminary data.</text>
</comment>
<dbReference type="PANTHER" id="PTHR10122">
    <property type="entry name" value="CYTOCHROME C OXIDASE SUBUNIT 5B, MITOCHONDRIAL"/>
    <property type="match status" value="1"/>
</dbReference>
<reference evidence="4" key="1">
    <citation type="journal article" date="2023" name="Mol. Ecol. Resour.">
        <title>Chromosome-level genome assembly of a triploid poplar Populus alba 'Berolinensis'.</title>
        <authorList>
            <person name="Chen S."/>
            <person name="Yu Y."/>
            <person name="Wang X."/>
            <person name="Wang S."/>
            <person name="Zhang T."/>
            <person name="Zhou Y."/>
            <person name="He R."/>
            <person name="Meng N."/>
            <person name="Wang Y."/>
            <person name="Liu W."/>
            <person name="Liu Z."/>
            <person name="Liu J."/>
            <person name="Guo Q."/>
            <person name="Huang H."/>
            <person name="Sederoff R.R."/>
            <person name="Wang G."/>
            <person name="Qu G."/>
            <person name="Chen S."/>
        </authorList>
    </citation>
    <scope>NUCLEOTIDE SEQUENCE</scope>
    <source>
        <strain evidence="4">SC-2020</strain>
    </source>
</reference>
<proteinExistence type="predicted"/>
<feature type="binding site" evidence="3">
    <location>
        <position position="152"/>
    </location>
    <ligand>
        <name>Zn(2+)</name>
        <dbReference type="ChEBI" id="CHEBI:29105"/>
    </ligand>
</feature>
<dbReference type="PANTHER" id="PTHR10122:SF0">
    <property type="entry name" value="CYTOCHROME C OXIDASE SUBUNIT 5B, ISOFORM A-RELATED"/>
    <property type="match status" value="1"/>
</dbReference>
<dbReference type="GO" id="GO:0005740">
    <property type="term" value="C:mitochondrial envelope"/>
    <property type="evidence" value="ECO:0007669"/>
    <property type="project" value="InterPro"/>
</dbReference>